<evidence type="ECO:0000256" key="5">
    <source>
        <dbReference type="PROSITE-ProRule" id="PRU00108"/>
    </source>
</evidence>
<dbReference type="PANTHER" id="PTHR47421">
    <property type="entry name" value="GS HOMEOBOX 2"/>
    <property type="match status" value="1"/>
</dbReference>
<accession>A0AAW0TJ22</accession>
<sequence length="801" mass="85342">MNVFSLVTPPVAPVPGEGVAGQCVPVGPPRPRAQSGRREADGGVTPRGKGWRGGARLAPPRPDTIGRLAVAGEEPLPQPRVLRCTMVEGVPLQHSVVLACSVQPPAGVSSVASVGGSVFNQSQRARSGPLRGAAVLGGRLGTRGPPSSALMRYGDAVLHTLRAWRVLFARMMGGAAGGVGGAWRQHRPGVPSSSESVGHGLTSPAVQAAAVPRASAALAAQCLASRPPCQVPSISNLVCAFLARALPPCPPLPPCLPARLAPPQRPEAPRIIHRARGATASDSPSVATTTTTTTQEEERGALGDWRERRALRHTAPMTAMSRSFLVDSLISPQTPDTNRRGPRAYSPPTSTPMPPLLPLHQPCPPGKHGDVLSLYSCRACVPIPPALKQAMAPSLSSSFTPSFASSLAHTSVSLPQAPVLRPVPVSLPMPPIYSPLYAPVTPARPHLAATPPTLQEKKSPSQAGVTRPRSPSPSEDVPSCKRIRTAFTSTQLLELEREFSSNMYLSRLRRIEIATYLNLSEKQVKIWFQNRRVKYKKEEGGQTRDKCSCLRTCTSSRPREKDQAASQGCDSQSPDQHAEEASQRPCHDADPGNDHIKADGATCEKSEDHHHHHHHHHPAPPPPPGPHCAARGPASARGRELAQRRHQHGGTSACGTPVRLRRGHLHHTSSTTPPSSVTQVPDELPSCRLIAKIPSHEEWFPAESLHSSRLKGKDSGKQLFLANIYFWEPPRPALATRTATRRPAAQEPLSGEVRHLEGSGVFSTRLGEVCGCLSERREGRRPAGDGAAGGPGGFLAGCLRI</sequence>
<dbReference type="SMART" id="SM00389">
    <property type="entry name" value="HOX"/>
    <property type="match status" value="1"/>
</dbReference>
<dbReference type="InterPro" id="IPR017970">
    <property type="entry name" value="Homeobox_CS"/>
</dbReference>
<name>A0AAW0TJ22_SCYPA</name>
<dbReference type="InterPro" id="IPR009057">
    <property type="entry name" value="Homeodomain-like_sf"/>
</dbReference>
<keyword evidence="10" id="KW-1185">Reference proteome</keyword>
<feature type="region of interest" description="Disordered" evidence="7">
    <location>
        <begin position="560"/>
        <end position="658"/>
    </location>
</feature>
<evidence type="ECO:0000256" key="4">
    <source>
        <dbReference type="ARBA" id="ARBA00023242"/>
    </source>
</evidence>
<dbReference type="GO" id="GO:0000981">
    <property type="term" value="F:DNA-binding transcription factor activity, RNA polymerase II-specific"/>
    <property type="evidence" value="ECO:0007669"/>
    <property type="project" value="InterPro"/>
</dbReference>
<dbReference type="Proteomes" id="UP001487740">
    <property type="component" value="Unassembled WGS sequence"/>
</dbReference>
<protein>
    <recommendedName>
        <fullName evidence="8">Homeobox domain-containing protein</fullName>
    </recommendedName>
</protein>
<evidence type="ECO:0000256" key="6">
    <source>
        <dbReference type="RuleBase" id="RU000682"/>
    </source>
</evidence>
<feature type="region of interest" description="Disordered" evidence="7">
    <location>
        <begin position="276"/>
        <end position="300"/>
    </location>
</feature>
<dbReference type="GO" id="GO:1990837">
    <property type="term" value="F:sequence-specific double-stranded DNA binding"/>
    <property type="evidence" value="ECO:0007669"/>
    <property type="project" value="TreeGrafter"/>
</dbReference>
<evidence type="ECO:0000256" key="7">
    <source>
        <dbReference type="SAM" id="MobiDB-lite"/>
    </source>
</evidence>
<evidence type="ECO:0000256" key="3">
    <source>
        <dbReference type="ARBA" id="ARBA00023155"/>
    </source>
</evidence>
<evidence type="ECO:0000313" key="10">
    <source>
        <dbReference type="Proteomes" id="UP001487740"/>
    </source>
</evidence>
<dbReference type="EMBL" id="JARAKH010000030">
    <property type="protein sequence ID" value="KAK8387123.1"/>
    <property type="molecule type" value="Genomic_DNA"/>
</dbReference>
<feature type="compositionally biased region" description="Basic and acidic residues" evidence="7">
    <location>
        <begin position="576"/>
        <end position="609"/>
    </location>
</feature>
<dbReference type="PANTHER" id="PTHR47421:SF2">
    <property type="entry name" value="GS HOMEOBOX 1"/>
    <property type="match status" value="1"/>
</dbReference>
<dbReference type="GO" id="GO:0005634">
    <property type="term" value="C:nucleus"/>
    <property type="evidence" value="ECO:0007669"/>
    <property type="project" value="UniProtKB-SubCell"/>
</dbReference>
<proteinExistence type="predicted"/>
<feature type="DNA-binding region" description="Homeobox" evidence="5">
    <location>
        <begin position="480"/>
        <end position="539"/>
    </location>
</feature>
<keyword evidence="2 5" id="KW-0238">DNA-binding</keyword>
<gene>
    <name evidence="9" type="ORF">O3P69_018049</name>
</gene>
<dbReference type="Gene3D" id="1.10.10.60">
    <property type="entry name" value="Homeodomain-like"/>
    <property type="match status" value="1"/>
</dbReference>
<dbReference type="AlphaFoldDB" id="A0AAW0TJ22"/>
<organism evidence="9 10">
    <name type="scientific">Scylla paramamosain</name>
    <name type="common">Mud crab</name>
    <dbReference type="NCBI Taxonomy" id="85552"/>
    <lineage>
        <taxon>Eukaryota</taxon>
        <taxon>Metazoa</taxon>
        <taxon>Ecdysozoa</taxon>
        <taxon>Arthropoda</taxon>
        <taxon>Crustacea</taxon>
        <taxon>Multicrustacea</taxon>
        <taxon>Malacostraca</taxon>
        <taxon>Eumalacostraca</taxon>
        <taxon>Eucarida</taxon>
        <taxon>Decapoda</taxon>
        <taxon>Pleocyemata</taxon>
        <taxon>Brachyura</taxon>
        <taxon>Eubrachyura</taxon>
        <taxon>Portunoidea</taxon>
        <taxon>Portunidae</taxon>
        <taxon>Portuninae</taxon>
        <taxon>Scylla</taxon>
    </lineage>
</organism>
<reference evidence="9 10" key="1">
    <citation type="submission" date="2023-03" db="EMBL/GenBank/DDBJ databases">
        <title>High-quality genome of Scylla paramamosain provides insights in environmental adaptation.</title>
        <authorList>
            <person name="Zhang L."/>
        </authorList>
    </citation>
    <scope>NUCLEOTIDE SEQUENCE [LARGE SCALE GENOMIC DNA]</scope>
    <source>
        <strain evidence="9">LZ_2023a</strain>
        <tissue evidence="9">Muscle</tissue>
    </source>
</reference>
<feature type="region of interest" description="Disordered" evidence="7">
    <location>
        <begin position="22"/>
        <end position="62"/>
    </location>
</feature>
<dbReference type="FunFam" id="1.10.10.60:FF:000395">
    <property type="entry name" value="GS homeobox 2"/>
    <property type="match status" value="1"/>
</dbReference>
<dbReference type="PRINTS" id="PR00024">
    <property type="entry name" value="HOMEOBOX"/>
</dbReference>
<keyword evidence="4 5" id="KW-0539">Nucleus</keyword>
<keyword evidence="3 5" id="KW-0371">Homeobox</keyword>
<dbReference type="PROSITE" id="PS00027">
    <property type="entry name" value="HOMEOBOX_1"/>
    <property type="match status" value="1"/>
</dbReference>
<dbReference type="PROSITE" id="PS50071">
    <property type="entry name" value="HOMEOBOX_2"/>
    <property type="match status" value="1"/>
</dbReference>
<dbReference type="InterPro" id="IPR001356">
    <property type="entry name" value="HD"/>
</dbReference>
<evidence type="ECO:0000256" key="2">
    <source>
        <dbReference type="ARBA" id="ARBA00023125"/>
    </source>
</evidence>
<evidence type="ECO:0000259" key="8">
    <source>
        <dbReference type="PROSITE" id="PS50071"/>
    </source>
</evidence>
<dbReference type="InterPro" id="IPR042191">
    <property type="entry name" value="GSH1/2"/>
</dbReference>
<dbReference type="InterPro" id="IPR020479">
    <property type="entry name" value="HD_metazoa"/>
</dbReference>
<evidence type="ECO:0000256" key="1">
    <source>
        <dbReference type="ARBA" id="ARBA00004123"/>
    </source>
</evidence>
<feature type="region of interest" description="Disordered" evidence="7">
    <location>
        <begin position="444"/>
        <end position="480"/>
    </location>
</feature>
<dbReference type="CDD" id="cd00086">
    <property type="entry name" value="homeodomain"/>
    <property type="match status" value="1"/>
</dbReference>
<feature type="compositionally biased region" description="Polar residues" evidence="7">
    <location>
        <begin position="564"/>
        <end position="575"/>
    </location>
</feature>
<comment type="caution">
    <text evidence="9">The sequence shown here is derived from an EMBL/GenBank/DDBJ whole genome shotgun (WGS) entry which is preliminary data.</text>
</comment>
<dbReference type="SUPFAM" id="SSF46689">
    <property type="entry name" value="Homeodomain-like"/>
    <property type="match status" value="1"/>
</dbReference>
<dbReference type="Pfam" id="PF00046">
    <property type="entry name" value="Homeodomain"/>
    <property type="match status" value="1"/>
</dbReference>
<evidence type="ECO:0000313" key="9">
    <source>
        <dbReference type="EMBL" id="KAK8387123.1"/>
    </source>
</evidence>
<feature type="domain" description="Homeobox" evidence="8">
    <location>
        <begin position="478"/>
        <end position="538"/>
    </location>
</feature>
<feature type="region of interest" description="Disordered" evidence="7">
    <location>
        <begin position="330"/>
        <end position="355"/>
    </location>
</feature>
<comment type="subcellular location">
    <subcellularLocation>
        <location evidence="1 5 6">Nucleus</location>
    </subcellularLocation>
</comment>